<dbReference type="SUPFAM" id="SSF51366">
    <property type="entry name" value="Ribulose-phoshate binding barrel"/>
    <property type="match status" value="1"/>
</dbReference>
<dbReference type="PANTHER" id="PTHR35039:SF3">
    <property type="entry name" value="3-KETO-L-GULONATE-6-PHOSPHATE DECARBOXYLASE SGBH-RELATED"/>
    <property type="match status" value="1"/>
</dbReference>
<dbReference type="OrthoDB" id="43475at2"/>
<protein>
    <submittedName>
        <fullName evidence="4">3-dehydro-L-gulonate-6-phosphate decarboxylase</fullName>
    </submittedName>
</protein>
<evidence type="ECO:0000256" key="1">
    <source>
        <dbReference type="ARBA" id="ARBA00023239"/>
    </source>
</evidence>
<evidence type="ECO:0000256" key="2">
    <source>
        <dbReference type="ARBA" id="ARBA00023277"/>
    </source>
</evidence>
<dbReference type="InterPro" id="IPR011060">
    <property type="entry name" value="RibuloseP-bd_barrel"/>
</dbReference>
<dbReference type="NCBIfam" id="NF009832">
    <property type="entry name" value="PRK13306.1"/>
    <property type="match status" value="1"/>
</dbReference>
<comment type="caution">
    <text evidence="4">The sequence shown here is derived from an EMBL/GenBank/DDBJ whole genome shotgun (WGS) entry which is preliminary data.</text>
</comment>
<dbReference type="EMBL" id="SNWN01000001">
    <property type="protein sequence ID" value="TDO22149.1"/>
    <property type="molecule type" value="Genomic_DNA"/>
</dbReference>
<gene>
    <name evidence="4" type="ORF">EI74_0006</name>
</gene>
<dbReference type="GO" id="GO:0004590">
    <property type="term" value="F:orotidine-5'-phosphate decarboxylase activity"/>
    <property type="evidence" value="ECO:0007669"/>
    <property type="project" value="InterPro"/>
</dbReference>
<dbReference type="SMART" id="SM00934">
    <property type="entry name" value="OMPdecase"/>
    <property type="match status" value="1"/>
</dbReference>
<evidence type="ECO:0000313" key="4">
    <source>
        <dbReference type="EMBL" id="TDO22149.1"/>
    </source>
</evidence>
<keyword evidence="2" id="KW-0119">Carbohydrate metabolism</keyword>
<evidence type="ECO:0000313" key="5">
    <source>
        <dbReference type="Proteomes" id="UP000295518"/>
    </source>
</evidence>
<sequence length="217" mass="24228">MKPMLQVALDNQDVESALKVAKEIRKYIDVIEVGTILISSEGKNAIKKISDEFKDKIIVADGKVSDAGKIFGHMFYKQGATFVTAICAAETSTMKVLLDTAKEYGNDKSVQVELTTNFTWEQAKEWRKVGIDQAVWHRARDAQAAGVSWGKKDLEAIKKLCDLGFKVTITGGVELEDIKLFKDYPIYIFIAGRSIRDAKNPELAAKAFQDEIAKYWA</sequence>
<dbReference type="Proteomes" id="UP000295518">
    <property type="component" value="Unassembled WGS sequence"/>
</dbReference>
<name>A0A4R6IJF2_9MOLU</name>
<organism evidence="4 5">
    <name type="scientific">Mycoplasma testudineum</name>
    <dbReference type="NCBI Taxonomy" id="244584"/>
    <lineage>
        <taxon>Bacteria</taxon>
        <taxon>Bacillati</taxon>
        <taxon>Mycoplasmatota</taxon>
        <taxon>Mollicutes</taxon>
        <taxon>Mycoplasmataceae</taxon>
        <taxon>Mycoplasma</taxon>
    </lineage>
</organism>
<dbReference type="GO" id="GO:0033982">
    <property type="term" value="F:3-dehydro-L-gulonate-6-phosphate decarboxylase activity"/>
    <property type="evidence" value="ECO:0007669"/>
    <property type="project" value="TreeGrafter"/>
</dbReference>
<dbReference type="GO" id="GO:0006207">
    <property type="term" value="P:'de novo' pyrimidine nucleobase biosynthetic process"/>
    <property type="evidence" value="ECO:0007669"/>
    <property type="project" value="InterPro"/>
</dbReference>
<dbReference type="Gene3D" id="3.20.20.70">
    <property type="entry name" value="Aldolase class I"/>
    <property type="match status" value="1"/>
</dbReference>
<dbReference type="InterPro" id="IPR013785">
    <property type="entry name" value="Aldolase_TIM"/>
</dbReference>
<dbReference type="FunFam" id="3.20.20.70:FF:000022">
    <property type="entry name" value="3-keto-L-gulonate-6-phosphate decarboxylase UlaD"/>
    <property type="match status" value="1"/>
</dbReference>
<dbReference type="RefSeq" id="WP_094254996.1">
    <property type="nucleotide sequence ID" value="NZ_NNCE01000010.1"/>
</dbReference>
<evidence type="ECO:0000259" key="3">
    <source>
        <dbReference type="SMART" id="SM00934"/>
    </source>
</evidence>
<dbReference type="InterPro" id="IPR041710">
    <property type="entry name" value="HPS/KGPDC"/>
</dbReference>
<dbReference type="CDD" id="cd04726">
    <property type="entry name" value="KGPDC_HPS"/>
    <property type="match status" value="1"/>
</dbReference>
<dbReference type="GO" id="GO:0019854">
    <property type="term" value="P:L-ascorbic acid catabolic process"/>
    <property type="evidence" value="ECO:0007669"/>
    <property type="project" value="TreeGrafter"/>
</dbReference>
<feature type="domain" description="Orotidine 5'-phosphate decarboxylase" evidence="3">
    <location>
        <begin position="4"/>
        <end position="208"/>
    </location>
</feature>
<dbReference type="InterPro" id="IPR001754">
    <property type="entry name" value="OMPdeCOase_dom"/>
</dbReference>
<keyword evidence="1" id="KW-0456">Lyase</keyword>
<accession>A0A4R6IJF2</accession>
<dbReference type="PANTHER" id="PTHR35039">
    <property type="entry name" value="3-KETO-L-GULONATE-6-PHOSPHATE DECARBOXYLASE SGBH-RELATED"/>
    <property type="match status" value="1"/>
</dbReference>
<dbReference type="Pfam" id="PF00215">
    <property type="entry name" value="OMPdecase"/>
    <property type="match status" value="1"/>
</dbReference>
<dbReference type="AlphaFoldDB" id="A0A4R6IJF2"/>
<reference evidence="4 5" key="1">
    <citation type="submission" date="2019-03" db="EMBL/GenBank/DDBJ databases">
        <title>Genomic Encyclopedia of Archaeal and Bacterial Type Strains, Phase II (KMG-II): from individual species to whole genera.</title>
        <authorList>
            <person name="Goeker M."/>
        </authorList>
    </citation>
    <scope>NUCLEOTIDE SEQUENCE [LARGE SCALE GENOMIC DNA]</scope>
    <source>
        <strain evidence="4 5">ATCC 700618</strain>
    </source>
</reference>
<keyword evidence="5" id="KW-1185">Reference proteome</keyword>
<proteinExistence type="predicted"/>